<evidence type="ECO:0000313" key="2">
    <source>
        <dbReference type="EMBL" id="GJE56479.1"/>
    </source>
</evidence>
<sequence>MTPVRKYTLTSWEGRPAVPERSYIAVPCHCLTMRQASRQVTQLYDQHFAPTRLRVTQYSVLRVLGRNEPLSMQGLADLMVMDRTTLSRALRPLERDGLVSVAQGRDARTRLLSLTQAGHDLLDELAPIWSRAQAEFETRFGSDETRDLRGMLSRVVSQIA</sequence>
<proteinExistence type="predicted"/>
<name>A0ABQ4TQ59_9HYPH</name>
<evidence type="ECO:0000259" key="1">
    <source>
        <dbReference type="PROSITE" id="PS50995"/>
    </source>
</evidence>
<dbReference type="SMART" id="SM00347">
    <property type="entry name" value="HTH_MARR"/>
    <property type="match status" value="1"/>
</dbReference>
<comment type="caution">
    <text evidence="2">The sequence shown here is derived from an EMBL/GenBank/DDBJ whole genome shotgun (WGS) entry which is preliminary data.</text>
</comment>
<gene>
    <name evidence="2" type="primary">sarZ</name>
    <name evidence="2" type="ORF">EKPJFOCH_2985</name>
</gene>
<dbReference type="Pfam" id="PF12802">
    <property type="entry name" value="MarR_2"/>
    <property type="match status" value="1"/>
</dbReference>
<reference evidence="2" key="2">
    <citation type="submission" date="2021-08" db="EMBL/GenBank/DDBJ databases">
        <authorList>
            <person name="Tani A."/>
            <person name="Ola A."/>
            <person name="Ogura Y."/>
            <person name="Katsura K."/>
            <person name="Hayashi T."/>
        </authorList>
    </citation>
    <scope>NUCLEOTIDE SEQUENCE</scope>
    <source>
        <strain evidence="2">DSM 23674</strain>
    </source>
</reference>
<reference evidence="2" key="1">
    <citation type="journal article" date="2021" name="Front. Microbiol.">
        <title>Comprehensive Comparative Genomics and Phenotyping of Methylobacterium Species.</title>
        <authorList>
            <person name="Alessa O."/>
            <person name="Ogura Y."/>
            <person name="Fujitani Y."/>
            <person name="Takami H."/>
            <person name="Hayashi T."/>
            <person name="Sahin N."/>
            <person name="Tani A."/>
        </authorList>
    </citation>
    <scope>NUCLEOTIDE SEQUENCE</scope>
    <source>
        <strain evidence="2">DSM 23674</strain>
    </source>
</reference>
<dbReference type="Gene3D" id="1.10.10.10">
    <property type="entry name" value="Winged helix-like DNA-binding domain superfamily/Winged helix DNA-binding domain"/>
    <property type="match status" value="1"/>
</dbReference>
<dbReference type="InterPro" id="IPR036390">
    <property type="entry name" value="WH_DNA-bd_sf"/>
</dbReference>
<dbReference type="InterPro" id="IPR000835">
    <property type="entry name" value="HTH_MarR-typ"/>
</dbReference>
<dbReference type="PANTHER" id="PTHR33164:SF105">
    <property type="entry name" value="TRANSCRIPTIONAL REPRESSOR PROTEIN-RELATED"/>
    <property type="match status" value="1"/>
</dbReference>
<accession>A0ABQ4TQ59</accession>
<dbReference type="InterPro" id="IPR036388">
    <property type="entry name" value="WH-like_DNA-bd_sf"/>
</dbReference>
<dbReference type="EMBL" id="BPRA01000014">
    <property type="protein sequence ID" value="GJE56479.1"/>
    <property type="molecule type" value="Genomic_DNA"/>
</dbReference>
<dbReference type="PANTHER" id="PTHR33164">
    <property type="entry name" value="TRANSCRIPTIONAL REGULATOR, MARR FAMILY"/>
    <property type="match status" value="1"/>
</dbReference>
<dbReference type="SUPFAM" id="SSF46785">
    <property type="entry name" value="Winged helix' DNA-binding domain"/>
    <property type="match status" value="1"/>
</dbReference>
<protein>
    <submittedName>
        <fullName evidence="2">HTH-type transcriptional regulator SarZ</fullName>
    </submittedName>
</protein>
<dbReference type="InterPro" id="IPR039422">
    <property type="entry name" value="MarR/SlyA-like"/>
</dbReference>
<dbReference type="PROSITE" id="PS50995">
    <property type="entry name" value="HTH_MARR_2"/>
    <property type="match status" value="1"/>
</dbReference>
<keyword evidence="3" id="KW-1185">Reference proteome</keyword>
<organism evidence="2 3">
    <name type="scientific">Methylobacterium thuringiense</name>
    <dbReference type="NCBI Taxonomy" id="1003091"/>
    <lineage>
        <taxon>Bacteria</taxon>
        <taxon>Pseudomonadati</taxon>
        <taxon>Pseudomonadota</taxon>
        <taxon>Alphaproteobacteria</taxon>
        <taxon>Hyphomicrobiales</taxon>
        <taxon>Methylobacteriaceae</taxon>
        <taxon>Methylobacterium</taxon>
    </lineage>
</organism>
<dbReference type="Proteomes" id="UP001055101">
    <property type="component" value="Unassembled WGS sequence"/>
</dbReference>
<evidence type="ECO:0000313" key="3">
    <source>
        <dbReference type="Proteomes" id="UP001055101"/>
    </source>
</evidence>
<feature type="domain" description="HTH marR-type" evidence="1">
    <location>
        <begin position="26"/>
        <end position="157"/>
    </location>
</feature>